<dbReference type="InParanoid" id="A0A1X7TCW7"/>
<protein>
    <submittedName>
        <fullName evidence="1">Uncharacterized protein</fullName>
    </submittedName>
</protein>
<reference evidence="1" key="1">
    <citation type="submission" date="2017-05" db="UniProtKB">
        <authorList>
            <consortium name="EnsemblMetazoa"/>
        </authorList>
    </citation>
    <scope>IDENTIFICATION</scope>
</reference>
<evidence type="ECO:0000313" key="1">
    <source>
        <dbReference type="EnsemblMetazoa" id="Aqu2.1.12416_001"/>
    </source>
</evidence>
<dbReference type="EnsemblMetazoa" id="Aqu2.1.12416_001">
    <property type="protein sequence ID" value="Aqu2.1.12416_001"/>
    <property type="gene ID" value="Aqu2.1.12416"/>
</dbReference>
<dbReference type="AlphaFoldDB" id="A0A1X7TCW7"/>
<proteinExistence type="predicted"/>
<organism evidence="1">
    <name type="scientific">Amphimedon queenslandica</name>
    <name type="common">Sponge</name>
    <dbReference type="NCBI Taxonomy" id="400682"/>
    <lineage>
        <taxon>Eukaryota</taxon>
        <taxon>Metazoa</taxon>
        <taxon>Porifera</taxon>
        <taxon>Demospongiae</taxon>
        <taxon>Heteroscleromorpha</taxon>
        <taxon>Haplosclerida</taxon>
        <taxon>Niphatidae</taxon>
        <taxon>Amphimedon</taxon>
    </lineage>
</organism>
<accession>A0A1X7TCW7</accession>
<name>A0A1X7TCW7_AMPQE</name>
<sequence>MDRRRFEAAHLKYACHPSLVPRNPPAIEDIIETCSGGATRFMIYDEEDSLRRQLDCKGR</sequence>